<name>A0A4P9VRC3_9GAMM</name>
<protein>
    <recommendedName>
        <fullName evidence="3">Lipoprotein</fullName>
    </recommendedName>
</protein>
<evidence type="ECO:0008006" key="3">
    <source>
        <dbReference type="Google" id="ProtNLM"/>
    </source>
</evidence>
<dbReference type="Proteomes" id="UP000257039">
    <property type="component" value="Unassembled WGS sequence"/>
</dbReference>
<organism evidence="1 2">
    <name type="scientific">Zooshikella ganghwensis</name>
    <dbReference type="NCBI Taxonomy" id="202772"/>
    <lineage>
        <taxon>Bacteria</taxon>
        <taxon>Pseudomonadati</taxon>
        <taxon>Pseudomonadota</taxon>
        <taxon>Gammaproteobacteria</taxon>
        <taxon>Oceanospirillales</taxon>
        <taxon>Zooshikellaceae</taxon>
        <taxon>Zooshikella</taxon>
    </lineage>
</organism>
<comment type="caution">
    <text evidence="1">The sequence shown here is derived from an EMBL/GenBank/DDBJ whole genome shotgun (WGS) entry which is preliminary data.</text>
</comment>
<keyword evidence="2" id="KW-1185">Reference proteome</keyword>
<evidence type="ECO:0000313" key="1">
    <source>
        <dbReference type="EMBL" id="RDH45167.1"/>
    </source>
</evidence>
<dbReference type="EMBL" id="NDXW01000001">
    <property type="protein sequence ID" value="RDH45167.1"/>
    <property type="molecule type" value="Genomic_DNA"/>
</dbReference>
<dbReference type="PROSITE" id="PS51257">
    <property type="entry name" value="PROKAR_LIPOPROTEIN"/>
    <property type="match status" value="1"/>
</dbReference>
<proteinExistence type="predicted"/>
<accession>A0A4P9VRC3</accession>
<dbReference type="RefSeq" id="WP_094788175.1">
    <property type="nucleotide sequence ID" value="NZ_NDXW01000001.1"/>
</dbReference>
<sequence>MIRFIFILFAFMLYGCDSVNTKRSIIRFAMEKGFKSACKDDSACVNKIDMYLNVCLTDSDIDILRAMPDSEFDDKASEIGSKAIKCINDRTKKAAEKVQYNTSES</sequence>
<dbReference type="AlphaFoldDB" id="A0A4P9VRC3"/>
<reference evidence="1 2" key="1">
    <citation type="submission" date="2017-04" db="EMBL/GenBank/DDBJ databases">
        <title>Draft genome sequence of Zooshikella ganghwensis VG4 isolated from Red Sea sediments.</title>
        <authorList>
            <person name="Rehman Z."/>
            <person name="Alam I."/>
            <person name="Kamau A."/>
            <person name="Bajic V."/>
            <person name="Leiknes T."/>
        </authorList>
    </citation>
    <scope>NUCLEOTIDE SEQUENCE [LARGE SCALE GENOMIC DNA]</scope>
    <source>
        <strain evidence="1 2">VG4</strain>
    </source>
</reference>
<gene>
    <name evidence="1" type="ORF">B9G39_17920</name>
</gene>
<evidence type="ECO:0000313" key="2">
    <source>
        <dbReference type="Proteomes" id="UP000257039"/>
    </source>
</evidence>